<gene>
    <name evidence="3" type="ORF">SAMN05421740_103641</name>
</gene>
<dbReference type="OrthoDB" id="5513217at2"/>
<dbReference type="PROSITE" id="PS50846">
    <property type="entry name" value="HMA_2"/>
    <property type="match status" value="1"/>
</dbReference>
<protein>
    <submittedName>
        <fullName evidence="3">Copper chaperone CopZ</fullName>
    </submittedName>
</protein>
<organism evidence="3 4">
    <name type="scientific">Parapedobacter koreensis</name>
    <dbReference type="NCBI Taxonomy" id="332977"/>
    <lineage>
        <taxon>Bacteria</taxon>
        <taxon>Pseudomonadati</taxon>
        <taxon>Bacteroidota</taxon>
        <taxon>Sphingobacteriia</taxon>
        <taxon>Sphingobacteriales</taxon>
        <taxon>Sphingobacteriaceae</taxon>
        <taxon>Parapedobacter</taxon>
    </lineage>
</organism>
<dbReference type="InterPro" id="IPR006121">
    <property type="entry name" value="HMA_dom"/>
</dbReference>
<feature type="signal peptide" evidence="1">
    <location>
        <begin position="1"/>
        <end position="19"/>
    </location>
</feature>
<dbReference type="CDD" id="cd00371">
    <property type="entry name" value="HMA"/>
    <property type="match status" value="1"/>
</dbReference>
<dbReference type="SUPFAM" id="SSF55008">
    <property type="entry name" value="HMA, heavy metal-associated domain"/>
    <property type="match status" value="1"/>
</dbReference>
<evidence type="ECO:0000256" key="1">
    <source>
        <dbReference type="SAM" id="SignalP"/>
    </source>
</evidence>
<evidence type="ECO:0000259" key="2">
    <source>
        <dbReference type="PROSITE" id="PS50846"/>
    </source>
</evidence>
<proteinExistence type="predicted"/>
<name>A0A1H7MTE5_9SPHI</name>
<feature type="chain" id="PRO_5011777454" evidence="1">
    <location>
        <begin position="20"/>
        <end position="275"/>
    </location>
</feature>
<dbReference type="EMBL" id="FNZR01000003">
    <property type="protein sequence ID" value="SEL14542.1"/>
    <property type="molecule type" value="Genomic_DNA"/>
</dbReference>
<dbReference type="GO" id="GO:0046872">
    <property type="term" value="F:metal ion binding"/>
    <property type="evidence" value="ECO:0007669"/>
    <property type="project" value="InterPro"/>
</dbReference>
<dbReference type="Pfam" id="PF11827">
    <property type="entry name" value="DUF3347"/>
    <property type="match status" value="1"/>
</dbReference>
<sequence>MNKIGLSTVLLFASVLVQAAQVSPTQTVSVRIAGNCGLCKKTIENSGSKKGEAAVSWDGDTQMATITYDPAVTTPDDVLKRVAYAGYDNERYLAPAEAYAELETCCQYARAPQAAALAGNQPSTESHAHGSTGMAKPIDGVLQAYFALKDALVANKPSEVPALTKALAKQLEGISTPEAKKTSSLTAEVGKAKSIADQRAKFATLSESMYTLTKANLPSDSVYYQHCPMYNQGKGANWLSPEKAIRNPYYGDMMLTCGSVVETIGAGASESHQHE</sequence>
<dbReference type="Proteomes" id="UP000198916">
    <property type="component" value="Unassembled WGS sequence"/>
</dbReference>
<dbReference type="Gene3D" id="3.30.70.100">
    <property type="match status" value="1"/>
</dbReference>
<dbReference type="InterPro" id="IPR036163">
    <property type="entry name" value="HMA_dom_sf"/>
</dbReference>
<evidence type="ECO:0000313" key="3">
    <source>
        <dbReference type="EMBL" id="SEL14542.1"/>
    </source>
</evidence>
<dbReference type="RefSeq" id="WP_090605256.1">
    <property type="nucleotide sequence ID" value="NZ_FNZR01000003.1"/>
</dbReference>
<dbReference type="AlphaFoldDB" id="A0A1H7MTE5"/>
<accession>A0A1H7MTE5</accession>
<evidence type="ECO:0000313" key="4">
    <source>
        <dbReference type="Proteomes" id="UP000198916"/>
    </source>
</evidence>
<keyword evidence="1" id="KW-0732">Signal</keyword>
<feature type="domain" description="HMA" evidence="2">
    <location>
        <begin position="25"/>
        <end position="90"/>
    </location>
</feature>
<dbReference type="STRING" id="332977.SAMN05421740_103641"/>
<reference evidence="4" key="1">
    <citation type="submission" date="2016-10" db="EMBL/GenBank/DDBJ databases">
        <authorList>
            <person name="Varghese N."/>
            <person name="Submissions S."/>
        </authorList>
    </citation>
    <scope>NUCLEOTIDE SEQUENCE [LARGE SCALE GENOMIC DNA]</scope>
    <source>
        <strain evidence="4">Jip14</strain>
    </source>
</reference>
<dbReference type="InterPro" id="IPR021782">
    <property type="entry name" value="DUF3347"/>
</dbReference>
<keyword evidence="4" id="KW-1185">Reference proteome</keyword>